<feature type="binding site" description="axial binding residue" evidence="14">
    <location>
        <position position="230"/>
    </location>
    <ligand>
        <name>heme c</name>
        <dbReference type="ChEBI" id="CHEBI:61717"/>
        <label>2</label>
    </ligand>
    <ligandPart>
        <name>Fe</name>
        <dbReference type="ChEBI" id="CHEBI:18248"/>
    </ligandPart>
</feature>
<reference evidence="17 18" key="1">
    <citation type="submission" date="2017-02" db="EMBL/GenBank/DDBJ databases">
        <title>Genomic diversity within the haloalkaliphilic genus Thioalkalivibrio.</title>
        <authorList>
            <person name="Ahn A.-C."/>
            <person name="Meier-Kolthoff J."/>
            <person name="Overmars L."/>
            <person name="Richter M."/>
            <person name="Woyke T."/>
            <person name="Sorokin D.Y."/>
            <person name="Muyzer G."/>
        </authorList>
    </citation>
    <scope>NUCLEOTIDE SEQUENCE [LARGE SCALE GENOMIC DNA]</scope>
    <source>
        <strain evidence="17 18">HL17</strain>
    </source>
</reference>
<evidence type="ECO:0000256" key="14">
    <source>
        <dbReference type="PIRSR" id="PIRSR000294-2"/>
    </source>
</evidence>
<dbReference type="OrthoDB" id="9805202at2"/>
<feature type="binding site" description="covalent" evidence="13">
    <location>
        <position position="81"/>
    </location>
    <ligand>
        <name>heme c</name>
        <dbReference type="ChEBI" id="CHEBI:61717"/>
        <label>1</label>
    </ligand>
</feature>
<evidence type="ECO:0000256" key="3">
    <source>
        <dbReference type="ARBA" id="ARBA00022448"/>
    </source>
</evidence>
<dbReference type="InterPro" id="IPR026259">
    <property type="entry name" value="MauG/Cytc_peroxidase"/>
</dbReference>
<dbReference type="GO" id="GO:0020037">
    <property type="term" value="F:heme binding"/>
    <property type="evidence" value="ECO:0007669"/>
    <property type="project" value="InterPro"/>
</dbReference>
<dbReference type="Gene3D" id="1.10.760.10">
    <property type="entry name" value="Cytochrome c-like domain"/>
    <property type="match status" value="2"/>
</dbReference>
<evidence type="ECO:0000313" key="18">
    <source>
        <dbReference type="Proteomes" id="UP000189177"/>
    </source>
</evidence>
<dbReference type="InterPro" id="IPR036909">
    <property type="entry name" value="Cyt_c-like_dom_sf"/>
</dbReference>
<feature type="binding site" description="axial binding residue" evidence="14">
    <location>
        <position position="296"/>
    </location>
    <ligand>
        <name>heme c</name>
        <dbReference type="ChEBI" id="CHEBI:61717"/>
        <label>2</label>
    </ligand>
    <ligandPart>
        <name>Fe</name>
        <dbReference type="ChEBI" id="CHEBI:18248"/>
    </ligandPart>
</feature>
<dbReference type="InterPro" id="IPR051395">
    <property type="entry name" value="Cytochrome_c_Peroxidase/MauG"/>
</dbReference>
<organism evidence="17 18">
    <name type="scientific">Thioalkalivibrio halophilus</name>
    <dbReference type="NCBI Taxonomy" id="252474"/>
    <lineage>
        <taxon>Bacteria</taxon>
        <taxon>Pseudomonadati</taxon>
        <taxon>Pseudomonadota</taxon>
        <taxon>Gammaproteobacteria</taxon>
        <taxon>Chromatiales</taxon>
        <taxon>Ectothiorhodospiraceae</taxon>
        <taxon>Thioalkalivibrio</taxon>
    </lineage>
</organism>
<evidence type="ECO:0000313" key="17">
    <source>
        <dbReference type="EMBL" id="OOC10722.1"/>
    </source>
</evidence>
<dbReference type="GO" id="GO:0009055">
    <property type="term" value="F:electron transfer activity"/>
    <property type="evidence" value="ECO:0007669"/>
    <property type="project" value="InterPro"/>
</dbReference>
<evidence type="ECO:0000256" key="6">
    <source>
        <dbReference type="ARBA" id="ARBA00022729"/>
    </source>
</evidence>
<keyword evidence="17" id="KW-0575">Peroxidase</keyword>
<evidence type="ECO:0000256" key="7">
    <source>
        <dbReference type="ARBA" id="ARBA00022764"/>
    </source>
</evidence>
<dbReference type="SUPFAM" id="SSF46626">
    <property type="entry name" value="Cytochrome c"/>
    <property type="match status" value="2"/>
</dbReference>
<dbReference type="RefSeq" id="WP_077243832.1">
    <property type="nucleotide sequence ID" value="NZ_MUZR01000010.1"/>
</dbReference>
<evidence type="ECO:0000256" key="10">
    <source>
        <dbReference type="ARBA" id="ARBA00023004"/>
    </source>
</evidence>
<evidence type="ECO:0000256" key="13">
    <source>
        <dbReference type="PIRSR" id="PIRSR000294-1"/>
    </source>
</evidence>
<comment type="cofactor">
    <cofactor evidence="13">
        <name>heme</name>
        <dbReference type="ChEBI" id="CHEBI:30413"/>
    </cofactor>
    <text evidence="13">Binds 2 heme groups.</text>
</comment>
<comment type="subcellular location">
    <subcellularLocation>
        <location evidence="1">Periplasm</location>
    </subcellularLocation>
</comment>
<dbReference type="PIRSF" id="PIRSF000294">
    <property type="entry name" value="Cytochrome-c_peroxidase"/>
    <property type="match status" value="1"/>
</dbReference>
<comment type="caution">
    <text evidence="17">The sequence shown here is derived from an EMBL/GenBank/DDBJ whole genome shotgun (WGS) entry which is preliminary data.</text>
</comment>
<evidence type="ECO:0000256" key="1">
    <source>
        <dbReference type="ARBA" id="ARBA00004418"/>
    </source>
</evidence>
<keyword evidence="18" id="KW-1185">Reference proteome</keyword>
<comment type="pathway">
    <text evidence="2">One-carbon metabolism; methylamine degradation.</text>
</comment>
<feature type="domain" description="Cytochrome c" evidence="16">
    <location>
        <begin position="56"/>
        <end position="183"/>
    </location>
</feature>
<protein>
    <recommendedName>
        <fullName evidence="12">Methylamine utilization protein MauG</fullName>
    </recommendedName>
</protein>
<keyword evidence="5 14" id="KW-0479">Metal-binding</keyword>
<dbReference type="GO" id="GO:0046872">
    <property type="term" value="F:metal ion binding"/>
    <property type="evidence" value="ECO:0007669"/>
    <property type="project" value="UniProtKB-KW"/>
</dbReference>
<feature type="signal peptide" evidence="15">
    <location>
        <begin position="1"/>
        <end position="28"/>
    </location>
</feature>
<feature type="binding site" description="axial binding residue" evidence="14">
    <location>
        <position position="98"/>
    </location>
    <ligand>
        <name>heme c</name>
        <dbReference type="ChEBI" id="CHEBI:61717"/>
        <label>1</label>
    </ligand>
    <ligandPart>
        <name>Fe</name>
        <dbReference type="ChEBI" id="CHEBI:18248"/>
    </ligandPart>
</feature>
<keyword evidence="6 15" id="KW-0732">Signal</keyword>
<dbReference type="InterPro" id="IPR004852">
    <property type="entry name" value="Di-haem_cyt_c_peroxidsae"/>
</dbReference>
<dbReference type="EMBL" id="MUZR01000010">
    <property type="protein sequence ID" value="OOC10722.1"/>
    <property type="molecule type" value="Genomic_DNA"/>
</dbReference>
<dbReference type="Proteomes" id="UP000189177">
    <property type="component" value="Unassembled WGS sequence"/>
</dbReference>
<keyword evidence="10 14" id="KW-0408">Iron</keyword>
<dbReference type="InterPro" id="IPR009056">
    <property type="entry name" value="Cyt_c-like_dom"/>
</dbReference>
<comment type="function">
    <text evidence="11">Involved in methylamine metabolism. Essential for the maturation of the beta subunit of MADH, presumably via a step in the biosynthesis of tryptophan tryptophylquinone (TTQ), the cofactor of MADH.</text>
</comment>
<proteinExistence type="predicted"/>
<sequence length="333" mass="36902">MQKKRIFRGLLVSACTAVALGLSAPTFAGDYDQYRDMFEPLPALPPIPADNSLTDEKVELGKFLFFEPRISSSGVISCATCHNPALGWGDRIPRAVGHDGQVGERNSPTVLNSGFFEAQFWDGREDDLEGQALGPIQDAVEMAMPLEEAIARLEEFPEYIDMFDAAYPDYDGDNVVNTDHVAKALASFQRTLNTPNSDLDRWLVGDEDAMTEQQKRGMALFADNGCVACHRGPALTDSNFHQIQVPGSEDKGRYLVTGEERDKYAFKTPTLRNVALTYPYMNNGETETLKEAIEIMGQEMLDTDFTEDELEDIEAFMHALTGEMPDITIPALP</sequence>
<evidence type="ECO:0000259" key="16">
    <source>
        <dbReference type="PROSITE" id="PS51007"/>
    </source>
</evidence>
<feature type="chain" id="PRO_5012437576" description="Methylamine utilization protein MauG" evidence="15">
    <location>
        <begin position="29"/>
        <end position="333"/>
    </location>
</feature>
<evidence type="ECO:0000256" key="11">
    <source>
        <dbReference type="ARBA" id="ARBA00058991"/>
    </source>
</evidence>
<comment type="PTM">
    <text evidence="13">Binds 2 heme groups per subunit.</text>
</comment>
<keyword evidence="8" id="KW-0249">Electron transport</keyword>
<dbReference type="GO" id="GO:0042597">
    <property type="term" value="C:periplasmic space"/>
    <property type="evidence" value="ECO:0007669"/>
    <property type="project" value="UniProtKB-SubCell"/>
</dbReference>
<dbReference type="Pfam" id="PF03150">
    <property type="entry name" value="CCP_MauG"/>
    <property type="match status" value="1"/>
</dbReference>
<keyword evidence="4 13" id="KW-0349">Heme</keyword>
<feature type="binding site" description="covalent" evidence="13">
    <location>
        <position position="226"/>
    </location>
    <ligand>
        <name>heme c</name>
        <dbReference type="ChEBI" id="CHEBI:61717"/>
        <label>2</label>
    </ligand>
</feature>
<dbReference type="STRING" id="252474.B1A74_03955"/>
<dbReference type="AlphaFoldDB" id="A0A1V3A047"/>
<keyword evidence="3" id="KW-0813">Transport</keyword>
<keyword evidence="7" id="KW-0574">Periplasm</keyword>
<feature type="binding site" description="axial binding residue" evidence="14">
    <location>
        <position position="82"/>
    </location>
    <ligand>
        <name>heme c</name>
        <dbReference type="ChEBI" id="CHEBI:61717"/>
        <label>1</label>
    </ligand>
    <ligandPart>
        <name>Fe</name>
        <dbReference type="ChEBI" id="CHEBI:18248"/>
    </ligandPart>
</feature>
<dbReference type="PANTHER" id="PTHR30600:SF7">
    <property type="entry name" value="CYTOCHROME C PEROXIDASE-RELATED"/>
    <property type="match status" value="1"/>
</dbReference>
<dbReference type="PANTHER" id="PTHR30600">
    <property type="entry name" value="CYTOCHROME C PEROXIDASE-RELATED"/>
    <property type="match status" value="1"/>
</dbReference>
<keyword evidence="9" id="KW-0560">Oxidoreductase</keyword>
<evidence type="ECO:0000256" key="2">
    <source>
        <dbReference type="ARBA" id="ARBA00004856"/>
    </source>
</evidence>
<evidence type="ECO:0000256" key="9">
    <source>
        <dbReference type="ARBA" id="ARBA00023002"/>
    </source>
</evidence>
<feature type="binding site" description="covalent" evidence="13">
    <location>
        <position position="78"/>
    </location>
    <ligand>
        <name>heme c</name>
        <dbReference type="ChEBI" id="CHEBI:61717"/>
        <label>1</label>
    </ligand>
</feature>
<dbReference type="Pfam" id="PF00034">
    <property type="entry name" value="Cytochrom_C"/>
    <property type="match status" value="1"/>
</dbReference>
<name>A0A1V3A047_9GAMM</name>
<accession>A0A1V3A047</accession>
<evidence type="ECO:0000256" key="12">
    <source>
        <dbReference type="ARBA" id="ARBA00073576"/>
    </source>
</evidence>
<evidence type="ECO:0000256" key="4">
    <source>
        <dbReference type="ARBA" id="ARBA00022617"/>
    </source>
</evidence>
<dbReference type="GO" id="GO:0004130">
    <property type="term" value="F:cytochrome-c peroxidase activity"/>
    <property type="evidence" value="ECO:0007669"/>
    <property type="project" value="TreeGrafter"/>
</dbReference>
<feature type="binding site" description="covalent" evidence="13">
    <location>
        <position position="229"/>
    </location>
    <ligand>
        <name>heme c</name>
        <dbReference type="ChEBI" id="CHEBI:61717"/>
        <label>2</label>
    </ligand>
</feature>
<dbReference type="FunFam" id="1.10.760.10:FF:000019">
    <property type="entry name" value="Di-heme cytochrome C peroxidase"/>
    <property type="match status" value="1"/>
</dbReference>
<dbReference type="PROSITE" id="PS51007">
    <property type="entry name" value="CYTC"/>
    <property type="match status" value="2"/>
</dbReference>
<evidence type="ECO:0000256" key="5">
    <source>
        <dbReference type="ARBA" id="ARBA00022723"/>
    </source>
</evidence>
<feature type="domain" description="Cytochrome c" evidence="16">
    <location>
        <begin position="212"/>
        <end position="321"/>
    </location>
</feature>
<evidence type="ECO:0000256" key="15">
    <source>
        <dbReference type="SAM" id="SignalP"/>
    </source>
</evidence>
<evidence type="ECO:0000256" key="8">
    <source>
        <dbReference type="ARBA" id="ARBA00022982"/>
    </source>
</evidence>
<gene>
    <name evidence="17" type="ORF">B1A74_03955</name>
</gene>